<dbReference type="EMBL" id="GIFC01015960">
    <property type="protein sequence ID" value="MXU98043.1"/>
    <property type="molecule type" value="Transcribed_RNA"/>
</dbReference>
<reference evidence="3" key="1">
    <citation type="submission" date="2019-12" db="EMBL/GenBank/DDBJ databases">
        <title>An insight into the sialome of adult female Ixodes ricinus ticks feeding for 6 days.</title>
        <authorList>
            <person name="Perner J."/>
            <person name="Ribeiro J.M.C."/>
        </authorList>
    </citation>
    <scope>NUCLEOTIDE SEQUENCE</scope>
    <source>
        <strain evidence="3">Semi-engorged</strain>
        <tissue evidence="3">Salivary glands</tissue>
    </source>
</reference>
<accession>A0A6B0V6Y4</accession>
<evidence type="ECO:0000256" key="2">
    <source>
        <dbReference type="SAM" id="SignalP"/>
    </source>
</evidence>
<keyword evidence="2" id="KW-0732">Signal</keyword>
<evidence type="ECO:0000313" key="3">
    <source>
        <dbReference type="EMBL" id="MXU98043.1"/>
    </source>
</evidence>
<sequence length="305" mass="33339">MLFSMLASLLVLLTVLMTQCQGDVCDPSEMEKYFEETPDAWKLVRKFRFPFYLVYHSQNPGFDKNHNCLMAARSKITASSKSAKYAFYYLTSTSTEVVGSVNVKVQKSDLAYENENMFVVENIPGCLLGETAPGGHTQEAHRTGQAPGRLDPSGPVDQTLGAAVQGGVSTEDGRTAERANAAWAPQVPQARQQAGPRGTGQGRPQQHRGTRQGRPRRNPRTTERVRLRLGDLPGVGPPATPWPRGRRGRKEGRSILSPAGVGSINPDQRLASPTSKSHSRSVSTRSRRRHGSWERLTSAGCAGSR</sequence>
<proteinExistence type="predicted"/>
<feature type="chain" id="PRO_5025640069" evidence="2">
    <location>
        <begin position="23"/>
        <end position="305"/>
    </location>
</feature>
<dbReference type="InterPro" id="IPR012674">
    <property type="entry name" value="Calycin"/>
</dbReference>
<feature type="region of interest" description="Disordered" evidence="1">
    <location>
        <begin position="130"/>
        <end position="305"/>
    </location>
</feature>
<feature type="compositionally biased region" description="Basic residues" evidence="1">
    <location>
        <begin position="205"/>
        <end position="219"/>
    </location>
</feature>
<protein>
    <submittedName>
        <fullName evidence="3">Putative salivary lipocalin</fullName>
    </submittedName>
</protein>
<dbReference type="GO" id="GO:0030682">
    <property type="term" value="P:symbiont-mediated perturbation of host defenses"/>
    <property type="evidence" value="ECO:0007669"/>
    <property type="project" value="InterPro"/>
</dbReference>
<dbReference type="InterPro" id="IPR002970">
    <property type="entry name" value="Tick_his-bd"/>
</dbReference>
<feature type="signal peptide" evidence="2">
    <location>
        <begin position="1"/>
        <end position="22"/>
    </location>
</feature>
<dbReference type="AlphaFoldDB" id="A0A6B0V6Y4"/>
<dbReference type="GO" id="GO:0043176">
    <property type="term" value="F:amine binding"/>
    <property type="evidence" value="ECO:0007669"/>
    <property type="project" value="InterPro"/>
</dbReference>
<evidence type="ECO:0000256" key="1">
    <source>
        <dbReference type="SAM" id="MobiDB-lite"/>
    </source>
</evidence>
<dbReference type="Pfam" id="PF02098">
    <property type="entry name" value="His_binding"/>
    <property type="match status" value="1"/>
</dbReference>
<name>A0A6B0V6Y4_IXORI</name>
<dbReference type="SUPFAM" id="SSF50814">
    <property type="entry name" value="Lipocalins"/>
    <property type="match status" value="1"/>
</dbReference>
<organism evidence="3">
    <name type="scientific">Ixodes ricinus</name>
    <name type="common">Common tick</name>
    <name type="synonym">Acarus ricinus</name>
    <dbReference type="NCBI Taxonomy" id="34613"/>
    <lineage>
        <taxon>Eukaryota</taxon>
        <taxon>Metazoa</taxon>
        <taxon>Ecdysozoa</taxon>
        <taxon>Arthropoda</taxon>
        <taxon>Chelicerata</taxon>
        <taxon>Arachnida</taxon>
        <taxon>Acari</taxon>
        <taxon>Parasitiformes</taxon>
        <taxon>Ixodida</taxon>
        <taxon>Ixodoidea</taxon>
        <taxon>Ixodidae</taxon>
        <taxon>Ixodinae</taxon>
        <taxon>Ixodes</taxon>
    </lineage>
</organism>
<feature type="compositionally biased region" description="Low complexity" evidence="1">
    <location>
        <begin position="272"/>
        <end position="284"/>
    </location>
</feature>
<feature type="compositionally biased region" description="Basic and acidic residues" evidence="1">
    <location>
        <begin position="220"/>
        <end position="229"/>
    </location>
</feature>
<dbReference type="Gene3D" id="2.40.128.20">
    <property type="match status" value="1"/>
</dbReference>